<evidence type="ECO:0000313" key="4">
    <source>
        <dbReference type="Proteomes" id="UP000462658"/>
    </source>
</evidence>
<comment type="caution">
    <text evidence="3">The sequence shown here is derived from an EMBL/GenBank/DDBJ whole genome shotgun (WGS) entry which is preliminary data.</text>
</comment>
<dbReference type="Proteomes" id="UP000709219">
    <property type="component" value="Unassembled WGS sequence"/>
</dbReference>
<gene>
    <name evidence="3" type="ORF">GMC80_04755</name>
    <name evidence="2" type="ORF">KHX87_04860</name>
</gene>
<protein>
    <submittedName>
        <fullName evidence="2">DUF3958 family protein</fullName>
    </submittedName>
</protein>
<dbReference type="RefSeq" id="WP_049491009.1">
    <property type="nucleotide sequence ID" value="NZ_JACLQX010000001.1"/>
</dbReference>
<reference evidence="2" key="2">
    <citation type="submission" date="2021-02" db="EMBL/GenBank/DDBJ databases">
        <title>Infant gut strain persistence is associated with maternal origin, phylogeny, and functional potential including surface adhesion and iron acquisition.</title>
        <authorList>
            <person name="Lou Y.C."/>
        </authorList>
    </citation>
    <scope>NUCLEOTIDE SEQUENCE</scope>
    <source>
        <strain evidence="2">L3_098_011G1_dasL3_098_011G1_concoct_7</strain>
    </source>
</reference>
<organism evidence="3 4">
    <name type="scientific">Streptococcus parasanguinis</name>
    <dbReference type="NCBI Taxonomy" id="1318"/>
    <lineage>
        <taxon>Bacteria</taxon>
        <taxon>Bacillati</taxon>
        <taxon>Bacillota</taxon>
        <taxon>Bacilli</taxon>
        <taxon>Lactobacillales</taxon>
        <taxon>Streptococcaceae</taxon>
        <taxon>Streptococcus</taxon>
    </lineage>
</organism>
<evidence type="ECO:0000256" key="1">
    <source>
        <dbReference type="SAM" id="Coils"/>
    </source>
</evidence>
<reference evidence="3 4" key="1">
    <citation type="journal article" date="2019" name="Nat. Med.">
        <title>A library of human gut bacterial isolates paired with longitudinal multiomics data enables mechanistic microbiome research.</title>
        <authorList>
            <person name="Poyet M."/>
            <person name="Groussin M."/>
            <person name="Gibbons S.M."/>
            <person name="Avila-Pacheco J."/>
            <person name="Jiang X."/>
            <person name="Kearney S.M."/>
            <person name="Perrotta A.R."/>
            <person name="Berdy B."/>
            <person name="Zhao S."/>
            <person name="Lieberman T.D."/>
            <person name="Swanson P.K."/>
            <person name="Smith M."/>
            <person name="Roesemann S."/>
            <person name="Alexander J.E."/>
            <person name="Rich S.A."/>
            <person name="Livny J."/>
            <person name="Vlamakis H."/>
            <person name="Clish C."/>
            <person name="Bullock K."/>
            <person name="Deik A."/>
            <person name="Scott J."/>
            <person name="Pierce K.A."/>
            <person name="Xavier R.J."/>
            <person name="Alm E.J."/>
        </authorList>
    </citation>
    <scope>NUCLEOTIDE SEQUENCE [LARGE SCALE GENOMIC DNA]</scope>
    <source>
        <strain evidence="3 4">BIOML-A10</strain>
    </source>
</reference>
<feature type="coiled-coil region" evidence="1">
    <location>
        <begin position="6"/>
        <end position="43"/>
    </location>
</feature>
<keyword evidence="1" id="KW-0175">Coiled coil</keyword>
<dbReference type="EMBL" id="JAGZFP010000008">
    <property type="protein sequence ID" value="MBS5358424.1"/>
    <property type="molecule type" value="Genomic_DNA"/>
</dbReference>
<dbReference type="AlphaFoldDB" id="A0A6I3PB65"/>
<sequence>MKPITLEEIDKKKKNIAQSLDQLNLEKRKVERAEKEMFELHRQSLKPLRQILTLPISSKDYQVYENLIVSIEGIGAMVEEWSEGRRADIKKRENQLDEQLNELYHARKKLLIEQESKK</sequence>
<accession>A0A6I3PB65</accession>
<evidence type="ECO:0000313" key="2">
    <source>
        <dbReference type="EMBL" id="MBS5358424.1"/>
    </source>
</evidence>
<dbReference type="EMBL" id="WMZA01000002">
    <property type="protein sequence ID" value="MTR62666.1"/>
    <property type="molecule type" value="Genomic_DNA"/>
</dbReference>
<evidence type="ECO:0000313" key="3">
    <source>
        <dbReference type="EMBL" id="MTR62666.1"/>
    </source>
</evidence>
<name>A0A6I3PB65_STRPA</name>
<dbReference type="Proteomes" id="UP000462658">
    <property type="component" value="Unassembled WGS sequence"/>
</dbReference>
<proteinExistence type="predicted"/>